<dbReference type="PANTHER" id="PTHR45436">
    <property type="entry name" value="SENSOR HISTIDINE KINASE YKOH"/>
    <property type="match status" value="1"/>
</dbReference>
<dbReference type="Proteomes" id="UP000802392">
    <property type="component" value="Unassembled WGS sequence"/>
</dbReference>
<dbReference type="GO" id="GO:0004673">
    <property type="term" value="F:protein histidine kinase activity"/>
    <property type="evidence" value="ECO:0007669"/>
    <property type="project" value="UniProtKB-EC"/>
</dbReference>
<dbReference type="SUPFAM" id="SSF55874">
    <property type="entry name" value="ATPase domain of HSP90 chaperone/DNA topoisomerase II/histidine kinase"/>
    <property type="match status" value="1"/>
</dbReference>
<dbReference type="InterPro" id="IPR004358">
    <property type="entry name" value="Sig_transdc_His_kin-like_C"/>
</dbReference>
<evidence type="ECO:0000256" key="12">
    <source>
        <dbReference type="SAM" id="Phobius"/>
    </source>
</evidence>
<evidence type="ECO:0000256" key="2">
    <source>
        <dbReference type="ARBA" id="ARBA00004236"/>
    </source>
</evidence>
<dbReference type="EMBL" id="JAAOZD010000003">
    <property type="protein sequence ID" value="NIJ01262.1"/>
    <property type="molecule type" value="Genomic_DNA"/>
</dbReference>
<evidence type="ECO:0000256" key="11">
    <source>
        <dbReference type="SAM" id="MobiDB-lite"/>
    </source>
</evidence>
<reference evidence="15 16" key="1">
    <citation type="submission" date="2020-03" db="EMBL/GenBank/DDBJ databases">
        <title>Genomic Encyclopedia of Type Strains, Phase III (KMG-III): the genomes of soil and plant-associated and newly described type strains.</title>
        <authorList>
            <person name="Whitman W."/>
        </authorList>
    </citation>
    <scope>NUCLEOTIDE SEQUENCE [LARGE SCALE GENOMIC DNA]</scope>
    <source>
        <strain evidence="15 16">CECT 4207</strain>
    </source>
</reference>
<evidence type="ECO:0000256" key="10">
    <source>
        <dbReference type="ARBA" id="ARBA00023136"/>
    </source>
</evidence>
<evidence type="ECO:0000259" key="13">
    <source>
        <dbReference type="PROSITE" id="PS50109"/>
    </source>
</evidence>
<dbReference type="CDD" id="cd00082">
    <property type="entry name" value="HisKA"/>
    <property type="match status" value="1"/>
</dbReference>
<keyword evidence="4" id="KW-0597">Phosphoprotein</keyword>
<keyword evidence="16" id="KW-1185">Reference proteome</keyword>
<feature type="region of interest" description="Disordered" evidence="11">
    <location>
        <begin position="65"/>
        <end position="91"/>
    </location>
</feature>
<feature type="transmembrane region" description="Helical" evidence="12">
    <location>
        <begin position="27"/>
        <end position="48"/>
    </location>
</feature>
<dbReference type="EC" id="2.7.13.3" evidence="3"/>
<evidence type="ECO:0000256" key="4">
    <source>
        <dbReference type="ARBA" id="ARBA00022553"/>
    </source>
</evidence>
<dbReference type="PRINTS" id="PR00344">
    <property type="entry name" value="BCTRLSENSOR"/>
</dbReference>
<dbReference type="InterPro" id="IPR050428">
    <property type="entry name" value="TCS_sensor_his_kinase"/>
</dbReference>
<dbReference type="InterPro" id="IPR003661">
    <property type="entry name" value="HisK_dim/P_dom"/>
</dbReference>
<evidence type="ECO:0000259" key="14">
    <source>
        <dbReference type="PROSITE" id="PS50885"/>
    </source>
</evidence>
<dbReference type="PANTHER" id="PTHR45436:SF5">
    <property type="entry name" value="SENSOR HISTIDINE KINASE TRCS"/>
    <property type="match status" value="1"/>
</dbReference>
<dbReference type="Gene3D" id="1.10.287.130">
    <property type="match status" value="1"/>
</dbReference>
<dbReference type="SMART" id="SM00388">
    <property type="entry name" value="HisKA"/>
    <property type="match status" value="1"/>
</dbReference>
<dbReference type="InterPro" id="IPR036097">
    <property type="entry name" value="HisK_dim/P_sf"/>
</dbReference>
<comment type="caution">
    <text evidence="15">The sequence shown here is derived from an EMBL/GenBank/DDBJ whole genome shotgun (WGS) entry which is preliminary data.</text>
</comment>
<dbReference type="InterPro" id="IPR036890">
    <property type="entry name" value="HATPase_C_sf"/>
</dbReference>
<dbReference type="SUPFAM" id="SSF47384">
    <property type="entry name" value="Homodimeric domain of signal transducing histidine kinase"/>
    <property type="match status" value="1"/>
</dbReference>
<evidence type="ECO:0000256" key="5">
    <source>
        <dbReference type="ARBA" id="ARBA00022679"/>
    </source>
</evidence>
<dbReference type="InterPro" id="IPR003594">
    <property type="entry name" value="HATPase_dom"/>
</dbReference>
<keyword evidence="10 12" id="KW-0472">Membrane</keyword>
<keyword evidence="8 12" id="KW-1133">Transmembrane helix</keyword>
<evidence type="ECO:0000256" key="8">
    <source>
        <dbReference type="ARBA" id="ARBA00022989"/>
    </source>
</evidence>
<dbReference type="Pfam" id="PF00672">
    <property type="entry name" value="HAMP"/>
    <property type="match status" value="1"/>
</dbReference>
<dbReference type="CDD" id="cd00075">
    <property type="entry name" value="HATPase"/>
    <property type="match status" value="1"/>
</dbReference>
<comment type="subcellular location">
    <subcellularLocation>
        <location evidence="2">Cell membrane</location>
    </subcellularLocation>
</comment>
<keyword evidence="5 15" id="KW-0808">Transferase</keyword>
<feature type="domain" description="Histidine kinase" evidence="13">
    <location>
        <begin position="279"/>
        <end position="493"/>
    </location>
</feature>
<dbReference type="InterPro" id="IPR003660">
    <property type="entry name" value="HAMP_dom"/>
</dbReference>
<dbReference type="PROSITE" id="PS50109">
    <property type="entry name" value="HIS_KIN"/>
    <property type="match status" value="1"/>
</dbReference>
<dbReference type="SMART" id="SM00387">
    <property type="entry name" value="HATPase_c"/>
    <property type="match status" value="1"/>
</dbReference>
<sequence length="508" mass="53972">MSTLSGVAKRTGRSWLNPSTWHLRTRLVLVAMALLVAICGAVGIVSYASMDNVFNRQLDRQLEQASSRANTFGRPPSNFPNSGRPDPLEARGQAAGTLNARIDGSEVSSSGLIDAKGNRVSLSAADQQVLLSLPTNSQPADRSLSNGDYRLVAVGTNDGDVIVTGLPLSDKQSAEASLVWTMVVVSLGGLLVIGLLGTVIIRRTMRPLEQLSEVATKVSRLPLDAGEVALAVRVPPSASHPGTEVGSVGHALNLMLNNVANALEARQESETKVRQFVADASHELRTPLTAIRGYTELMRMTETFTDDGRKSLARVQSQSERMTTLVEDLLLLARLDEGQPVKMADVDLTQLVIETVSDEKVMAPDHTWQLKLPDEPITVRGDATQLHQVLANLLSNARKHTDRGTTVVTGVMLSADGSAVVTVTDNGPGIPEDFQTRIFSRFARADAARSGSEGTSGLGLSIVDSIVAAHGGTVEVTSRPGRTEFALRLPTVSTGESQPGLQGDSPAS</sequence>
<evidence type="ECO:0000256" key="9">
    <source>
        <dbReference type="ARBA" id="ARBA00023012"/>
    </source>
</evidence>
<evidence type="ECO:0000313" key="16">
    <source>
        <dbReference type="Proteomes" id="UP000802392"/>
    </source>
</evidence>
<keyword evidence="9" id="KW-0902">Two-component regulatory system</keyword>
<dbReference type="PROSITE" id="PS50885">
    <property type="entry name" value="HAMP"/>
    <property type="match status" value="1"/>
</dbReference>
<evidence type="ECO:0000313" key="15">
    <source>
        <dbReference type="EMBL" id="NIJ01262.1"/>
    </source>
</evidence>
<proteinExistence type="predicted"/>
<dbReference type="SMART" id="SM00304">
    <property type="entry name" value="HAMP"/>
    <property type="match status" value="1"/>
</dbReference>
<dbReference type="RefSeq" id="WP_167265038.1">
    <property type="nucleotide sequence ID" value="NZ_BAAAVO010000013.1"/>
</dbReference>
<dbReference type="Pfam" id="PF02518">
    <property type="entry name" value="HATPase_c"/>
    <property type="match status" value="1"/>
</dbReference>
<feature type="domain" description="HAMP" evidence="14">
    <location>
        <begin position="202"/>
        <end position="264"/>
    </location>
</feature>
<dbReference type="Gene3D" id="6.10.340.10">
    <property type="match status" value="1"/>
</dbReference>
<evidence type="ECO:0000256" key="1">
    <source>
        <dbReference type="ARBA" id="ARBA00000085"/>
    </source>
</evidence>
<dbReference type="Gene3D" id="3.30.565.10">
    <property type="entry name" value="Histidine kinase-like ATPase, C-terminal domain"/>
    <property type="match status" value="1"/>
</dbReference>
<dbReference type="Pfam" id="PF00512">
    <property type="entry name" value="HisKA"/>
    <property type="match status" value="1"/>
</dbReference>
<accession>A0ABX0TKQ0</accession>
<comment type="catalytic activity">
    <reaction evidence="1">
        <text>ATP + protein L-histidine = ADP + protein N-phospho-L-histidine.</text>
        <dbReference type="EC" id="2.7.13.3"/>
    </reaction>
</comment>
<evidence type="ECO:0000256" key="3">
    <source>
        <dbReference type="ARBA" id="ARBA00012438"/>
    </source>
</evidence>
<keyword evidence="7 15" id="KW-0418">Kinase</keyword>
<organism evidence="15 16">
    <name type="scientific">Paenarthrobacter ilicis</name>
    <dbReference type="NCBI Taxonomy" id="43665"/>
    <lineage>
        <taxon>Bacteria</taxon>
        <taxon>Bacillati</taxon>
        <taxon>Actinomycetota</taxon>
        <taxon>Actinomycetes</taxon>
        <taxon>Micrococcales</taxon>
        <taxon>Micrococcaceae</taxon>
        <taxon>Paenarthrobacter</taxon>
    </lineage>
</organism>
<feature type="transmembrane region" description="Helical" evidence="12">
    <location>
        <begin position="178"/>
        <end position="201"/>
    </location>
</feature>
<evidence type="ECO:0000256" key="6">
    <source>
        <dbReference type="ARBA" id="ARBA00022692"/>
    </source>
</evidence>
<evidence type="ECO:0000256" key="7">
    <source>
        <dbReference type="ARBA" id="ARBA00022777"/>
    </source>
</evidence>
<keyword evidence="6 12" id="KW-0812">Transmembrane</keyword>
<protein>
    <recommendedName>
        <fullName evidence="3">histidine kinase</fullName>
        <ecNumber evidence="3">2.7.13.3</ecNumber>
    </recommendedName>
</protein>
<name>A0ABX0TKQ0_9MICC</name>
<gene>
    <name evidence="15" type="ORF">FHR86_001583</name>
</gene>
<dbReference type="InterPro" id="IPR005467">
    <property type="entry name" value="His_kinase_dom"/>
</dbReference>